<keyword evidence="5 7" id="KW-1133">Transmembrane helix</keyword>
<dbReference type="EMBL" id="JAQIPB010000007">
    <property type="protein sequence ID" value="MDA7417831.1"/>
    <property type="molecule type" value="Genomic_DNA"/>
</dbReference>
<protein>
    <submittedName>
        <fullName evidence="10">ABC transporter permease</fullName>
    </submittedName>
</protein>
<dbReference type="PANTHER" id="PTHR30151:SF20">
    <property type="entry name" value="ABC TRANSPORTER PERMEASE PROTEIN HI_0355-RELATED"/>
    <property type="match status" value="1"/>
</dbReference>
<dbReference type="PROSITE" id="PS50928">
    <property type="entry name" value="ABC_TM1"/>
    <property type="match status" value="1"/>
</dbReference>
<feature type="compositionally biased region" description="Low complexity" evidence="8">
    <location>
        <begin position="1"/>
        <end position="15"/>
    </location>
</feature>
<dbReference type="GO" id="GO:0055085">
    <property type="term" value="P:transmembrane transport"/>
    <property type="evidence" value="ECO:0007669"/>
    <property type="project" value="InterPro"/>
</dbReference>
<keyword evidence="4 7" id="KW-0812">Transmembrane</keyword>
<evidence type="ECO:0000259" key="9">
    <source>
        <dbReference type="PROSITE" id="PS50928"/>
    </source>
</evidence>
<comment type="subcellular location">
    <subcellularLocation>
        <location evidence="1 7">Cell membrane</location>
        <topology evidence="1 7">Multi-pass membrane protein</topology>
    </subcellularLocation>
</comment>
<dbReference type="Pfam" id="PF00528">
    <property type="entry name" value="BPD_transp_1"/>
    <property type="match status" value="1"/>
</dbReference>
<keyword evidence="11" id="KW-1185">Reference proteome</keyword>
<feature type="transmembrane region" description="Helical" evidence="7">
    <location>
        <begin position="258"/>
        <end position="280"/>
    </location>
</feature>
<name>A0AAE3T1B8_9BURK</name>
<evidence type="ECO:0000256" key="6">
    <source>
        <dbReference type="ARBA" id="ARBA00023136"/>
    </source>
</evidence>
<feature type="domain" description="ABC transmembrane type-1" evidence="9">
    <location>
        <begin position="97"/>
        <end position="277"/>
    </location>
</feature>
<evidence type="ECO:0000313" key="10">
    <source>
        <dbReference type="EMBL" id="MDA7417831.1"/>
    </source>
</evidence>
<feature type="transmembrane region" description="Helical" evidence="7">
    <location>
        <begin position="105"/>
        <end position="123"/>
    </location>
</feature>
<evidence type="ECO:0000256" key="2">
    <source>
        <dbReference type="ARBA" id="ARBA00022448"/>
    </source>
</evidence>
<evidence type="ECO:0000256" key="8">
    <source>
        <dbReference type="SAM" id="MobiDB-lite"/>
    </source>
</evidence>
<feature type="region of interest" description="Disordered" evidence="8">
    <location>
        <begin position="1"/>
        <end position="41"/>
    </location>
</feature>
<dbReference type="Proteomes" id="UP001212602">
    <property type="component" value="Unassembled WGS sequence"/>
</dbReference>
<comment type="similarity">
    <text evidence="7">Belongs to the binding-protein-dependent transport system permease family.</text>
</comment>
<feature type="transmembrane region" description="Helical" evidence="7">
    <location>
        <begin position="215"/>
        <end position="238"/>
    </location>
</feature>
<dbReference type="InterPro" id="IPR035906">
    <property type="entry name" value="MetI-like_sf"/>
</dbReference>
<dbReference type="AlphaFoldDB" id="A0AAE3T1B8"/>
<feature type="transmembrane region" description="Helical" evidence="7">
    <location>
        <begin position="163"/>
        <end position="182"/>
    </location>
</feature>
<dbReference type="SUPFAM" id="SSF161098">
    <property type="entry name" value="MetI-like"/>
    <property type="match status" value="1"/>
</dbReference>
<keyword evidence="2 7" id="KW-0813">Transport</keyword>
<feature type="transmembrane region" description="Helical" evidence="7">
    <location>
        <begin position="48"/>
        <end position="70"/>
    </location>
</feature>
<evidence type="ECO:0000313" key="11">
    <source>
        <dbReference type="Proteomes" id="UP001212602"/>
    </source>
</evidence>
<evidence type="ECO:0000256" key="4">
    <source>
        <dbReference type="ARBA" id="ARBA00022692"/>
    </source>
</evidence>
<organism evidence="10 11">
    <name type="scientific">Xenophilus arseniciresistens</name>
    <dbReference type="NCBI Taxonomy" id="1283306"/>
    <lineage>
        <taxon>Bacteria</taxon>
        <taxon>Pseudomonadati</taxon>
        <taxon>Pseudomonadota</taxon>
        <taxon>Betaproteobacteria</taxon>
        <taxon>Burkholderiales</taxon>
        <taxon>Comamonadaceae</taxon>
        <taxon>Xenophilus</taxon>
    </lineage>
</organism>
<dbReference type="InterPro" id="IPR000515">
    <property type="entry name" value="MetI-like"/>
</dbReference>
<dbReference type="PANTHER" id="PTHR30151">
    <property type="entry name" value="ALKANE SULFONATE ABC TRANSPORTER-RELATED, MEMBRANE SUBUNIT"/>
    <property type="match status" value="1"/>
</dbReference>
<gene>
    <name evidence="10" type="ORF">PGB34_15815</name>
</gene>
<reference evidence="10" key="1">
    <citation type="submission" date="2023-01" db="EMBL/GenBank/DDBJ databases">
        <title>Xenophilus mangrovi sp. nov., isolated from soil of Mangrove nature reserve.</title>
        <authorList>
            <person name="Xu S."/>
            <person name="Liu Z."/>
            <person name="Xu Y."/>
        </authorList>
    </citation>
    <scope>NUCLEOTIDE SEQUENCE</scope>
    <source>
        <strain evidence="10">YW8</strain>
    </source>
</reference>
<dbReference type="RefSeq" id="WP_271429068.1">
    <property type="nucleotide sequence ID" value="NZ_JAQIPB010000007.1"/>
</dbReference>
<dbReference type="Gene3D" id="1.10.3720.10">
    <property type="entry name" value="MetI-like"/>
    <property type="match status" value="1"/>
</dbReference>
<proteinExistence type="inferred from homology"/>
<evidence type="ECO:0000256" key="7">
    <source>
        <dbReference type="RuleBase" id="RU363032"/>
    </source>
</evidence>
<evidence type="ECO:0000256" key="5">
    <source>
        <dbReference type="ARBA" id="ARBA00022989"/>
    </source>
</evidence>
<dbReference type="GO" id="GO:0005886">
    <property type="term" value="C:plasma membrane"/>
    <property type="evidence" value="ECO:0007669"/>
    <property type="project" value="UniProtKB-SubCell"/>
</dbReference>
<dbReference type="CDD" id="cd06261">
    <property type="entry name" value="TM_PBP2"/>
    <property type="match status" value="1"/>
</dbReference>
<evidence type="ECO:0000256" key="3">
    <source>
        <dbReference type="ARBA" id="ARBA00022475"/>
    </source>
</evidence>
<feature type="transmembrane region" description="Helical" evidence="7">
    <location>
        <begin position="130"/>
        <end position="157"/>
    </location>
</feature>
<sequence>MTAPATAPADHAPVPGTSPSTTPASAARHTDPVPASASAGEPGPWRRWAVIAAVHVGCVLLWEAVVRLFAIQPFVLPAPSAVLATLSNENHRWLANTAVTALEVFGGYALGLVLGILGALVFVTSRWLSLLFFPLLVTLNMIPKVALGPLIIVWFSYGIGPNILITFSLCFFPILLTTIRGLNETEPDLLNLVHALKGSRWQLFRYIQLPGSLPYVFSGMKVATVLAVAGAVVGEFIASDKGLGYLMIQVQASLDTAAVFMAVLLITGIGVLLYLLVLLLERRFITQDARIQ</sequence>
<keyword evidence="6 7" id="KW-0472">Membrane</keyword>
<comment type="caution">
    <text evidence="10">The sequence shown here is derived from an EMBL/GenBank/DDBJ whole genome shotgun (WGS) entry which is preliminary data.</text>
</comment>
<evidence type="ECO:0000256" key="1">
    <source>
        <dbReference type="ARBA" id="ARBA00004651"/>
    </source>
</evidence>
<keyword evidence="3" id="KW-1003">Cell membrane</keyword>
<accession>A0AAE3T1B8</accession>